<dbReference type="VEuPathDB" id="FungiDB:Bcin06g01400"/>
<name>A0A384JJ92_BOTFB</name>
<feature type="region of interest" description="Disordered" evidence="1">
    <location>
        <begin position="71"/>
        <end position="96"/>
    </location>
</feature>
<keyword evidence="4" id="KW-1185">Reference proteome</keyword>
<evidence type="ECO:0000313" key="3">
    <source>
        <dbReference type="EMBL" id="ATZ50646.1"/>
    </source>
</evidence>
<feature type="compositionally biased region" description="Basic and acidic residues" evidence="1">
    <location>
        <begin position="75"/>
        <end position="96"/>
    </location>
</feature>
<gene>
    <name evidence="3" type="ORF">BCIN_06g01400</name>
</gene>
<feature type="transmembrane region" description="Helical" evidence="2">
    <location>
        <begin position="6"/>
        <end position="32"/>
    </location>
</feature>
<organism evidence="3 4">
    <name type="scientific">Botryotinia fuckeliana (strain B05.10)</name>
    <name type="common">Noble rot fungus</name>
    <name type="synonym">Botrytis cinerea</name>
    <dbReference type="NCBI Taxonomy" id="332648"/>
    <lineage>
        <taxon>Eukaryota</taxon>
        <taxon>Fungi</taxon>
        <taxon>Dikarya</taxon>
        <taxon>Ascomycota</taxon>
        <taxon>Pezizomycotina</taxon>
        <taxon>Leotiomycetes</taxon>
        <taxon>Helotiales</taxon>
        <taxon>Sclerotiniaceae</taxon>
        <taxon>Botrytis</taxon>
    </lineage>
</organism>
<keyword evidence="2" id="KW-1133">Transmembrane helix</keyword>
<dbReference type="EMBL" id="CP009810">
    <property type="protein sequence ID" value="ATZ50646.1"/>
    <property type="molecule type" value="Genomic_DNA"/>
</dbReference>
<dbReference type="OrthoDB" id="3552315at2759"/>
<dbReference type="GeneID" id="5440924"/>
<reference evidence="3 4" key="3">
    <citation type="journal article" date="2017" name="Mol. Plant Pathol.">
        <title>A gapless genome sequence of the fungus Botrytis cinerea.</title>
        <authorList>
            <person name="Van Kan J.A."/>
            <person name="Stassen J.H."/>
            <person name="Mosbach A."/>
            <person name="Van Der Lee T.A."/>
            <person name="Faino L."/>
            <person name="Farmer A.D."/>
            <person name="Papasotiriou D.G."/>
            <person name="Zhou S."/>
            <person name="Seidl M.F."/>
            <person name="Cottam E."/>
            <person name="Edel D."/>
            <person name="Hahn M."/>
            <person name="Schwartz D.C."/>
            <person name="Dietrich R.A."/>
            <person name="Widdison S."/>
            <person name="Scalliet G."/>
        </authorList>
    </citation>
    <scope>NUCLEOTIDE SEQUENCE [LARGE SCALE GENOMIC DNA]</scope>
    <source>
        <strain evidence="3 4">B05.10</strain>
    </source>
</reference>
<accession>A0A384JJ92</accession>
<protein>
    <submittedName>
        <fullName evidence="3">Uncharacterized protein</fullName>
    </submittedName>
</protein>
<proteinExistence type="predicted"/>
<evidence type="ECO:0000313" key="4">
    <source>
        <dbReference type="Proteomes" id="UP000001798"/>
    </source>
</evidence>
<dbReference type="KEGG" id="bfu:BCIN_06g01400"/>
<keyword evidence="2" id="KW-0472">Membrane</keyword>
<dbReference type="AlphaFoldDB" id="A0A384JJ92"/>
<keyword evidence="2" id="KW-0812">Transmembrane</keyword>
<sequence length="174" mass="19990">MPGALTHGLALLVAVIYACFISVVLMPIFLLFNAIPTLPNQLYETFRGSQTMNRLRDNGVPNLGTVIENRRRRLAERPQLPEDSPGARDTPDDELPQARREWRVSRHEIMMGREYRIAQYRGFLHEFQERNANRALHPGQLAALPEIDDALPELDDDSTSDDEFDIYDWEMSLP</sequence>
<reference evidence="3 4" key="1">
    <citation type="journal article" date="2011" name="PLoS Genet.">
        <title>Genomic analysis of the necrotrophic fungal pathogens Sclerotinia sclerotiorum and Botrytis cinerea.</title>
        <authorList>
            <person name="Amselem J."/>
            <person name="Cuomo C.A."/>
            <person name="van Kan J.A."/>
            <person name="Viaud M."/>
            <person name="Benito E.P."/>
            <person name="Couloux A."/>
            <person name="Coutinho P.M."/>
            <person name="de Vries R.P."/>
            <person name="Dyer P.S."/>
            <person name="Fillinger S."/>
            <person name="Fournier E."/>
            <person name="Gout L."/>
            <person name="Hahn M."/>
            <person name="Kohn L."/>
            <person name="Lapalu N."/>
            <person name="Plummer K.M."/>
            <person name="Pradier J.M."/>
            <person name="Quevillon E."/>
            <person name="Sharon A."/>
            <person name="Simon A."/>
            <person name="ten Have A."/>
            <person name="Tudzynski B."/>
            <person name="Tudzynski P."/>
            <person name="Wincker P."/>
            <person name="Andrew M."/>
            <person name="Anthouard V."/>
            <person name="Beever R.E."/>
            <person name="Beffa R."/>
            <person name="Benoit I."/>
            <person name="Bouzid O."/>
            <person name="Brault B."/>
            <person name="Chen Z."/>
            <person name="Choquer M."/>
            <person name="Collemare J."/>
            <person name="Cotton P."/>
            <person name="Danchin E.G."/>
            <person name="Da Silva C."/>
            <person name="Gautier A."/>
            <person name="Giraud C."/>
            <person name="Giraud T."/>
            <person name="Gonzalez C."/>
            <person name="Grossetete S."/>
            <person name="Guldener U."/>
            <person name="Henrissat B."/>
            <person name="Howlett B.J."/>
            <person name="Kodira C."/>
            <person name="Kretschmer M."/>
            <person name="Lappartient A."/>
            <person name="Leroch M."/>
            <person name="Levis C."/>
            <person name="Mauceli E."/>
            <person name="Neuveglise C."/>
            <person name="Oeser B."/>
            <person name="Pearson M."/>
            <person name="Poulain J."/>
            <person name="Poussereau N."/>
            <person name="Quesneville H."/>
            <person name="Rascle C."/>
            <person name="Schumacher J."/>
            <person name="Segurens B."/>
            <person name="Sexton A."/>
            <person name="Silva E."/>
            <person name="Sirven C."/>
            <person name="Soanes D.M."/>
            <person name="Talbot N.J."/>
            <person name="Templeton M."/>
            <person name="Yandava C."/>
            <person name="Yarden O."/>
            <person name="Zeng Q."/>
            <person name="Rollins J.A."/>
            <person name="Lebrun M.H."/>
            <person name="Dickman M."/>
        </authorList>
    </citation>
    <scope>NUCLEOTIDE SEQUENCE [LARGE SCALE GENOMIC DNA]</scope>
    <source>
        <strain evidence="3 4">B05.10</strain>
    </source>
</reference>
<evidence type="ECO:0000256" key="1">
    <source>
        <dbReference type="SAM" id="MobiDB-lite"/>
    </source>
</evidence>
<reference evidence="3 4" key="2">
    <citation type="journal article" date="2012" name="Eukaryot. Cell">
        <title>Genome update of Botrytis cinerea strains B05.10 and T4.</title>
        <authorList>
            <person name="Staats M."/>
            <person name="van Kan J.A."/>
        </authorList>
    </citation>
    <scope>NUCLEOTIDE SEQUENCE [LARGE SCALE GENOMIC DNA]</scope>
    <source>
        <strain evidence="3 4">B05.10</strain>
    </source>
</reference>
<dbReference type="Proteomes" id="UP000001798">
    <property type="component" value="Chromosome 6"/>
</dbReference>
<dbReference type="RefSeq" id="XP_024549127.1">
    <property type="nucleotide sequence ID" value="XM_024693341.1"/>
</dbReference>
<evidence type="ECO:0000256" key="2">
    <source>
        <dbReference type="SAM" id="Phobius"/>
    </source>
</evidence>